<comment type="caution">
    <text evidence="1">The sequence shown here is derived from an EMBL/GenBank/DDBJ whole genome shotgun (WGS) entry which is preliminary data.</text>
</comment>
<reference evidence="1" key="1">
    <citation type="journal article" date="2015" name="Genome Biol. Evol.">
        <title>Organellar Genomes of White Spruce (Picea glauca): Assembly and Annotation.</title>
        <authorList>
            <person name="Jackman S.D."/>
            <person name="Warren R.L."/>
            <person name="Gibb E.A."/>
            <person name="Vandervalk B.P."/>
            <person name="Mohamadi H."/>
            <person name="Chu J."/>
            <person name="Raymond A."/>
            <person name="Pleasance S."/>
            <person name="Coope R."/>
            <person name="Wildung M.R."/>
            <person name="Ritland C.E."/>
            <person name="Bousquet J."/>
            <person name="Jones S.J."/>
            <person name="Bohlmann J."/>
            <person name="Birol I."/>
        </authorList>
    </citation>
    <scope>NUCLEOTIDE SEQUENCE [LARGE SCALE GENOMIC DNA]</scope>
    <source>
        <tissue evidence="1">Flushing bud</tissue>
    </source>
</reference>
<dbReference type="EMBL" id="LKAM01000005">
    <property type="protein sequence ID" value="KUM48726.1"/>
    <property type="molecule type" value="Genomic_DNA"/>
</dbReference>
<keyword evidence="1" id="KW-0496">Mitochondrion</keyword>
<proteinExistence type="predicted"/>
<name>A0A117NHP9_PICGL</name>
<protein>
    <submittedName>
        <fullName evidence="1">Uncharacterized protein</fullName>
    </submittedName>
</protein>
<dbReference type="AlphaFoldDB" id="A0A117NHP9"/>
<geneLocation type="mitochondrion" evidence="1"/>
<accession>A0A117NHP9</accession>
<evidence type="ECO:0000313" key="1">
    <source>
        <dbReference type="EMBL" id="KUM48726.1"/>
    </source>
</evidence>
<organism evidence="1">
    <name type="scientific">Picea glauca</name>
    <name type="common">White spruce</name>
    <name type="synonym">Pinus glauca</name>
    <dbReference type="NCBI Taxonomy" id="3330"/>
    <lineage>
        <taxon>Eukaryota</taxon>
        <taxon>Viridiplantae</taxon>
        <taxon>Streptophyta</taxon>
        <taxon>Embryophyta</taxon>
        <taxon>Tracheophyta</taxon>
        <taxon>Spermatophyta</taxon>
        <taxon>Pinopsida</taxon>
        <taxon>Pinidae</taxon>
        <taxon>Conifers I</taxon>
        <taxon>Pinales</taxon>
        <taxon>Pinaceae</taxon>
        <taxon>Picea</taxon>
    </lineage>
</organism>
<sequence>MISQIQVWIGRIANCYMSYAITYIRPVLLSVGLRHRKESLMIETMSPTQLRDVGSLVSQVSPLACWVRFLCHGGTLWAEQSERFCLQQLLFWLK</sequence>
<gene>
    <name evidence="1" type="ORF">ABT39_MTgene4741</name>
</gene>